<comment type="caution">
    <text evidence="2">The sequence shown here is derived from an EMBL/GenBank/DDBJ whole genome shotgun (WGS) entry which is preliminary data.</text>
</comment>
<dbReference type="Gene3D" id="3.40.50.10540">
    <property type="entry name" value="Crotonobetainyl-coa:carnitine coa-transferase, domain 1"/>
    <property type="match status" value="1"/>
</dbReference>
<sequence length="383" mass="41008">MSGPLSGIRIIEMAGIGPAPYACMLLADLGAEVIRIDRASGGGMGANPGDVTARGRQSIALDLKKPGAVDVVLQLLENADVLIECFRPGVMEKLGLGPDVCAQRNPRLVYARMTGWGQDGPLAKTAAHDLNYIAITGMLDSFGNANEAPPVPLNVIGDLGGGSMFLLLGILSALLERHQSGRGQVVDAAICDGAISLLSTIHGLKGIGFWENQREQNLLDGGAPYYRNYLCKDGRSVSVGAVEPHFYAQLLDKLELDFGATDYLNQMNKAAWPERRAAMAARFLEKTREQWCDVFAGSDACFAPVLDLDEAETHAHNQHRQNLVRRDGVLQSAPAPRFSRTPGELKHGPIAEGQDSRALLQQLGFDASVIAELMANGAVKQAD</sequence>
<organism evidence="2 3">
    <name type="scientific">Zhongshania antarctica</name>
    <dbReference type="NCBI Taxonomy" id="641702"/>
    <lineage>
        <taxon>Bacteria</taxon>
        <taxon>Pseudomonadati</taxon>
        <taxon>Pseudomonadota</taxon>
        <taxon>Gammaproteobacteria</taxon>
        <taxon>Cellvibrionales</taxon>
        <taxon>Spongiibacteraceae</taxon>
        <taxon>Zhongshania</taxon>
    </lineage>
</organism>
<dbReference type="InterPro" id="IPR050509">
    <property type="entry name" value="CoA-transferase_III"/>
</dbReference>
<evidence type="ECO:0000313" key="2">
    <source>
        <dbReference type="EMBL" id="MBB5186109.1"/>
    </source>
</evidence>
<dbReference type="InterPro" id="IPR023606">
    <property type="entry name" value="CoA-Trfase_III_dom_1_sf"/>
</dbReference>
<gene>
    <name evidence="2" type="ORF">HNQ57_000368</name>
</gene>
<dbReference type="SUPFAM" id="SSF89796">
    <property type="entry name" value="CoA-transferase family III (CaiB/BaiF)"/>
    <property type="match status" value="1"/>
</dbReference>
<dbReference type="AlphaFoldDB" id="A0A840QZA2"/>
<dbReference type="Gene3D" id="3.30.1540.10">
    <property type="entry name" value="formyl-coa transferase, domain 3"/>
    <property type="match status" value="1"/>
</dbReference>
<dbReference type="EMBL" id="JACHHW010000001">
    <property type="protein sequence ID" value="MBB5186109.1"/>
    <property type="molecule type" value="Genomic_DNA"/>
</dbReference>
<dbReference type="InterPro" id="IPR044855">
    <property type="entry name" value="CoA-Trfase_III_dom3_sf"/>
</dbReference>
<feature type="region of interest" description="Disordered" evidence="1">
    <location>
        <begin position="317"/>
        <end position="350"/>
    </location>
</feature>
<reference evidence="2 3" key="1">
    <citation type="submission" date="2020-08" db="EMBL/GenBank/DDBJ databases">
        <title>Genomic Encyclopedia of Type Strains, Phase IV (KMG-IV): sequencing the most valuable type-strain genomes for metagenomic binning, comparative biology and taxonomic classification.</title>
        <authorList>
            <person name="Goeker M."/>
        </authorList>
    </citation>
    <scope>NUCLEOTIDE SEQUENCE [LARGE SCALE GENOMIC DNA]</scope>
    <source>
        <strain evidence="2 3">DSM 25701</strain>
    </source>
</reference>
<dbReference type="PANTHER" id="PTHR48228">
    <property type="entry name" value="SUCCINYL-COA--D-CITRAMALATE COA-TRANSFERASE"/>
    <property type="match status" value="1"/>
</dbReference>
<keyword evidence="3" id="KW-1185">Reference proteome</keyword>
<dbReference type="RefSeq" id="WP_184460911.1">
    <property type="nucleotide sequence ID" value="NZ_JACHHW010000001.1"/>
</dbReference>
<dbReference type="PANTHER" id="PTHR48228:SF5">
    <property type="entry name" value="ALPHA-METHYLACYL-COA RACEMASE"/>
    <property type="match status" value="1"/>
</dbReference>
<dbReference type="InterPro" id="IPR003673">
    <property type="entry name" value="CoA-Trfase_fam_III"/>
</dbReference>
<proteinExistence type="predicted"/>
<accession>A0A840QZA2</accession>
<dbReference type="GO" id="GO:0008111">
    <property type="term" value="F:alpha-methylacyl-CoA racemase activity"/>
    <property type="evidence" value="ECO:0007669"/>
    <property type="project" value="UniProtKB-EC"/>
</dbReference>
<dbReference type="Proteomes" id="UP000536640">
    <property type="component" value="Unassembled WGS sequence"/>
</dbReference>
<evidence type="ECO:0000313" key="3">
    <source>
        <dbReference type="Proteomes" id="UP000536640"/>
    </source>
</evidence>
<dbReference type="Pfam" id="PF02515">
    <property type="entry name" value="CoA_transf_3"/>
    <property type="match status" value="1"/>
</dbReference>
<protein>
    <submittedName>
        <fullName evidence="2">Alpha-methylacyl-CoA racemase</fullName>
        <ecNumber evidence="2">5.1.99.4</ecNumber>
    </submittedName>
</protein>
<keyword evidence="2" id="KW-0413">Isomerase</keyword>
<dbReference type="EC" id="5.1.99.4" evidence="2"/>
<evidence type="ECO:0000256" key="1">
    <source>
        <dbReference type="SAM" id="MobiDB-lite"/>
    </source>
</evidence>
<name>A0A840QZA2_9GAMM</name>